<keyword evidence="4 14" id="KW-0812">Transmembrane</keyword>
<dbReference type="Pfam" id="PF00907">
    <property type="entry name" value="T-box"/>
    <property type="match status" value="1"/>
</dbReference>
<evidence type="ECO:0000313" key="17">
    <source>
        <dbReference type="Proteomes" id="UP000314294"/>
    </source>
</evidence>
<comment type="caution">
    <text evidence="13 14">Lacks conserved residue(s) required for the propagation of feature annotation.</text>
</comment>
<evidence type="ECO:0000256" key="6">
    <source>
        <dbReference type="ARBA" id="ARBA00022989"/>
    </source>
</evidence>
<dbReference type="InterPro" id="IPR046360">
    <property type="entry name" value="T-box_DNA-bd"/>
</dbReference>
<keyword evidence="11 13" id="KW-0539">Nucleus</keyword>
<keyword evidence="10" id="KW-0804">Transcription</keyword>
<evidence type="ECO:0000256" key="3">
    <source>
        <dbReference type="ARBA" id="ARBA00022448"/>
    </source>
</evidence>
<evidence type="ECO:0000256" key="2">
    <source>
        <dbReference type="ARBA" id="ARBA00004141"/>
    </source>
</evidence>
<keyword evidence="7" id="KW-0805">Transcription regulation</keyword>
<dbReference type="InterPro" id="IPR036960">
    <property type="entry name" value="T-box_sf"/>
</dbReference>
<dbReference type="Proteomes" id="UP000314294">
    <property type="component" value="Unassembled WGS sequence"/>
</dbReference>
<dbReference type="AlphaFoldDB" id="A0A4Z2EXV4"/>
<evidence type="ECO:0000256" key="10">
    <source>
        <dbReference type="ARBA" id="ARBA00023163"/>
    </source>
</evidence>
<evidence type="ECO:0000256" key="9">
    <source>
        <dbReference type="ARBA" id="ARBA00023136"/>
    </source>
</evidence>
<dbReference type="Pfam" id="PF04178">
    <property type="entry name" value="Got1"/>
    <property type="match status" value="1"/>
</dbReference>
<evidence type="ECO:0000256" key="13">
    <source>
        <dbReference type="PROSITE-ProRule" id="PRU00201"/>
    </source>
</evidence>
<reference evidence="16 17" key="1">
    <citation type="submission" date="2019-03" db="EMBL/GenBank/DDBJ databases">
        <title>First draft genome of Liparis tanakae, snailfish: a comprehensive survey of snailfish specific genes.</title>
        <authorList>
            <person name="Kim W."/>
            <person name="Song I."/>
            <person name="Jeong J.-H."/>
            <person name="Kim D."/>
            <person name="Kim S."/>
            <person name="Ryu S."/>
            <person name="Song J.Y."/>
            <person name="Lee S.K."/>
        </authorList>
    </citation>
    <scope>NUCLEOTIDE SEQUENCE [LARGE SCALE GENOMIC DNA]</scope>
    <source>
        <tissue evidence="16">Muscle</tissue>
    </source>
</reference>
<dbReference type="InterPro" id="IPR011691">
    <property type="entry name" value="Vesicle_transpt_SFT2"/>
</dbReference>
<comment type="caution">
    <text evidence="16">The sequence shown here is derived from an EMBL/GenBank/DDBJ whole genome shotgun (WGS) entry which is preliminary data.</text>
</comment>
<keyword evidence="9 14" id="KW-0472">Membrane</keyword>
<keyword evidence="5 14" id="KW-0653">Protein transport</keyword>
<organism evidence="16 17">
    <name type="scientific">Liparis tanakae</name>
    <name type="common">Tanaka's snailfish</name>
    <dbReference type="NCBI Taxonomy" id="230148"/>
    <lineage>
        <taxon>Eukaryota</taxon>
        <taxon>Metazoa</taxon>
        <taxon>Chordata</taxon>
        <taxon>Craniata</taxon>
        <taxon>Vertebrata</taxon>
        <taxon>Euteleostomi</taxon>
        <taxon>Actinopterygii</taxon>
        <taxon>Neopterygii</taxon>
        <taxon>Teleostei</taxon>
        <taxon>Neoteleostei</taxon>
        <taxon>Acanthomorphata</taxon>
        <taxon>Eupercaria</taxon>
        <taxon>Perciformes</taxon>
        <taxon>Cottioidei</taxon>
        <taxon>Cottales</taxon>
        <taxon>Liparidae</taxon>
        <taxon>Liparis</taxon>
    </lineage>
</organism>
<dbReference type="PROSITE" id="PS50252">
    <property type="entry name" value="TBOX_3"/>
    <property type="match status" value="1"/>
</dbReference>
<evidence type="ECO:0000259" key="15">
    <source>
        <dbReference type="PROSITE" id="PS50252"/>
    </source>
</evidence>
<evidence type="ECO:0000256" key="4">
    <source>
        <dbReference type="ARBA" id="ARBA00022692"/>
    </source>
</evidence>
<dbReference type="GO" id="GO:0003700">
    <property type="term" value="F:DNA-binding transcription factor activity"/>
    <property type="evidence" value="ECO:0007669"/>
    <property type="project" value="InterPro"/>
</dbReference>
<evidence type="ECO:0000256" key="7">
    <source>
        <dbReference type="ARBA" id="ARBA00023015"/>
    </source>
</evidence>
<feature type="transmembrane region" description="Helical" evidence="14">
    <location>
        <begin position="37"/>
        <end position="58"/>
    </location>
</feature>
<evidence type="ECO:0000313" key="16">
    <source>
        <dbReference type="EMBL" id="TNN33669.1"/>
    </source>
</evidence>
<keyword evidence="17" id="KW-1185">Reference proteome</keyword>
<protein>
    <recommendedName>
        <fullName evidence="14">Vesicle transport protein</fullName>
    </recommendedName>
</protein>
<dbReference type="GO" id="GO:0005634">
    <property type="term" value="C:nucleus"/>
    <property type="evidence" value="ECO:0007669"/>
    <property type="project" value="UniProtKB-SubCell"/>
</dbReference>
<dbReference type="OrthoDB" id="73614at2759"/>
<comment type="function">
    <text evidence="1 14">May be involved in fusion of retrograde transport vesicles derived from an endocytic compartment with the Golgi complex.</text>
</comment>
<feature type="domain" description="T-box" evidence="15">
    <location>
        <begin position="162"/>
        <end position="185"/>
    </location>
</feature>
<evidence type="ECO:0000256" key="1">
    <source>
        <dbReference type="ARBA" id="ARBA00003566"/>
    </source>
</evidence>
<keyword evidence="8 13" id="KW-0238">DNA-binding</keyword>
<evidence type="ECO:0000256" key="8">
    <source>
        <dbReference type="ARBA" id="ARBA00023125"/>
    </source>
</evidence>
<dbReference type="PANTHER" id="PTHR23137:SF1">
    <property type="entry name" value="VESICLE TRANSPORT PROTEIN SFT2B"/>
    <property type="match status" value="1"/>
</dbReference>
<dbReference type="GO" id="GO:0015031">
    <property type="term" value="P:protein transport"/>
    <property type="evidence" value="ECO:0007669"/>
    <property type="project" value="UniProtKB-KW"/>
</dbReference>
<dbReference type="GO" id="GO:0016192">
    <property type="term" value="P:vesicle-mediated transport"/>
    <property type="evidence" value="ECO:0007669"/>
    <property type="project" value="InterPro"/>
</dbReference>
<dbReference type="GO" id="GO:0003677">
    <property type="term" value="F:DNA binding"/>
    <property type="evidence" value="ECO:0007669"/>
    <property type="project" value="UniProtKB-UniRule"/>
</dbReference>
<dbReference type="InterPro" id="IPR007305">
    <property type="entry name" value="Vesicle_transpt_Got1/SFT2"/>
</dbReference>
<comment type="similarity">
    <text evidence="12 14">Belongs to the SFT2 family.</text>
</comment>
<evidence type="ECO:0000256" key="11">
    <source>
        <dbReference type="ARBA" id="ARBA00023242"/>
    </source>
</evidence>
<sequence length="185" mass="19679">MDKLKKVLSGQEEGDGTGILERANEASTLAWGTRMKAFGVCFVIGILCSILGSVTLWIPGVGLTVFAVLYSVGNVSALARCLQCLSVSPDVSRCLQMSPGVSRSLQMKVEGLQEDGGGGGTGGAACSSAESCVSRLLRAVDGERQDGREKGDPTERELLVSLEDEPLWTKFHRITNEMIVTKNGR</sequence>
<comment type="subcellular location">
    <subcellularLocation>
        <location evidence="2 14">Membrane</location>
        <topology evidence="2 14">Multi-pass membrane protein</topology>
    </subcellularLocation>
    <subcellularLocation>
        <location evidence="13">Nucleus</location>
    </subcellularLocation>
</comment>
<evidence type="ECO:0000256" key="14">
    <source>
        <dbReference type="RuleBase" id="RU363111"/>
    </source>
</evidence>
<dbReference type="SUPFAM" id="SSF49417">
    <property type="entry name" value="p53-like transcription factors"/>
    <property type="match status" value="1"/>
</dbReference>
<evidence type="ECO:0000256" key="5">
    <source>
        <dbReference type="ARBA" id="ARBA00022927"/>
    </source>
</evidence>
<evidence type="ECO:0000256" key="12">
    <source>
        <dbReference type="ARBA" id="ARBA00025800"/>
    </source>
</evidence>
<dbReference type="GO" id="GO:0005737">
    <property type="term" value="C:cytoplasm"/>
    <property type="evidence" value="ECO:0007669"/>
    <property type="project" value="UniProtKB-ARBA"/>
</dbReference>
<dbReference type="GO" id="GO:0016020">
    <property type="term" value="C:membrane"/>
    <property type="evidence" value="ECO:0007669"/>
    <property type="project" value="UniProtKB-SubCell"/>
</dbReference>
<dbReference type="EMBL" id="SRLO01002167">
    <property type="protein sequence ID" value="TNN33669.1"/>
    <property type="molecule type" value="Genomic_DNA"/>
</dbReference>
<dbReference type="Gene3D" id="2.60.40.820">
    <property type="entry name" value="Transcription factor, T-box"/>
    <property type="match status" value="1"/>
</dbReference>
<accession>A0A4Z2EXV4</accession>
<dbReference type="GO" id="GO:0012505">
    <property type="term" value="C:endomembrane system"/>
    <property type="evidence" value="ECO:0007669"/>
    <property type="project" value="UniProtKB-ARBA"/>
</dbReference>
<keyword evidence="3 14" id="KW-0813">Transport</keyword>
<name>A0A4Z2EXV4_9TELE</name>
<dbReference type="PANTHER" id="PTHR23137">
    <property type="entry name" value="VESICLE TRANSPORT PROTEIN-RELATED"/>
    <property type="match status" value="1"/>
</dbReference>
<dbReference type="InterPro" id="IPR008967">
    <property type="entry name" value="p53-like_TF_DNA-bd_sf"/>
</dbReference>
<keyword evidence="6 14" id="KW-1133">Transmembrane helix</keyword>
<gene>
    <name evidence="16" type="primary">SFT2D2_1</name>
    <name evidence="16" type="ORF">EYF80_056169</name>
</gene>
<proteinExistence type="inferred from homology"/>
<dbReference type="GO" id="GO:0045893">
    <property type="term" value="P:positive regulation of DNA-templated transcription"/>
    <property type="evidence" value="ECO:0007669"/>
    <property type="project" value="InterPro"/>
</dbReference>